<feature type="compositionally biased region" description="Basic and acidic residues" evidence="6">
    <location>
        <begin position="165"/>
        <end position="175"/>
    </location>
</feature>
<evidence type="ECO:0000313" key="9">
    <source>
        <dbReference type="Proteomes" id="UP000317494"/>
    </source>
</evidence>
<gene>
    <name evidence="8" type="ORF">SeMB42_g03224</name>
</gene>
<dbReference type="PROSITE" id="PS52027">
    <property type="entry name" value="ZF_C2HC_C3H"/>
    <property type="match status" value="2"/>
</dbReference>
<dbReference type="GO" id="GO:0008270">
    <property type="term" value="F:zinc ion binding"/>
    <property type="evidence" value="ECO:0007669"/>
    <property type="project" value="UniProtKB-KW"/>
</dbReference>
<dbReference type="Proteomes" id="UP000317494">
    <property type="component" value="Unassembled WGS sequence"/>
</dbReference>
<evidence type="ECO:0000256" key="2">
    <source>
        <dbReference type="ARBA" id="ARBA00022737"/>
    </source>
</evidence>
<dbReference type="AlphaFoldDB" id="A0A507D8N3"/>
<feature type="region of interest" description="Disordered" evidence="6">
    <location>
        <begin position="165"/>
        <end position="186"/>
    </location>
</feature>
<feature type="region of interest" description="Disordered" evidence="6">
    <location>
        <begin position="241"/>
        <end position="289"/>
    </location>
</feature>
<proteinExistence type="predicted"/>
<dbReference type="VEuPathDB" id="FungiDB:SeMB42_g03224"/>
<evidence type="ECO:0000256" key="5">
    <source>
        <dbReference type="PROSITE-ProRule" id="PRU01371"/>
    </source>
</evidence>
<dbReference type="PANTHER" id="PTHR13555">
    <property type="entry name" value="C2H2 ZINC FINGER CGI-62-RELATED"/>
    <property type="match status" value="1"/>
</dbReference>
<comment type="caution">
    <text evidence="8">The sequence shown here is derived from an EMBL/GenBank/DDBJ whole genome shotgun (WGS) entry which is preliminary data.</text>
</comment>
<keyword evidence="9" id="KW-1185">Reference proteome</keyword>
<reference evidence="8 9" key="1">
    <citation type="journal article" date="2019" name="Sci. Rep.">
        <title>Comparative genomics of chytrid fungi reveal insights into the obligate biotrophic and pathogenic lifestyle of Synchytrium endobioticum.</title>
        <authorList>
            <person name="van de Vossenberg B.T.L.H."/>
            <person name="Warris S."/>
            <person name="Nguyen H.D.T."/>
            <person name="van Gent-Pelzer M.P.E."/>
            <person name="Joly D.L."/>
            <person name="van de Geest H.C."/>
            <person name="Bonants P.J.M."/>
            <person name="Smith D.S."/>
            <person name="Levesque C.A."/>
            <person name="van der Lee T.A.J."/>
        </authorList>
    </citation>
    <scope>NUCLEOTIDE SEQUENCE [LARGE SCALE GENOMIC DNA]</scope>
    <source>
        <strain evidence="8 9">MB42</strain>
    </source>
</reference>
<keyword evidence="3 5" id="KW-0863">Zinc-finger</keyword>
<dbReference type="Pfam" id="PF13913">
    <property type="entry name" value="zf-C2HC_2"/>
    <property type="match status" value="2"/>
</dbReference>
<evidence type="ECO:0000256" key="6">
    <source>
        <dbReference type="SAM" id="MobiDB-lite"/>
    </source>
</evidence>
<feature type="domain" description="C2HC/C3H-type" evidence="7">
    <location>
        <begin position="107"/>
        <end position="136"/>
    </location>
</feature>
<evidence type="ECO:0000256" key="4">
    <source>
        <dbReference type="ARBA" id="ARBA00022833"/>
    </source>
</evidence>
<feature type="domain" description="C2HC/C3H-type" evidence="7">
    <location>
        <begin position="213"/>
        <end position="242"/>
    </location>
</feature>
<evidence type="ECO:0000313" key="8">
    <source>
        <dbReference type="EMBL" id="TPX47715.1"/>
    </source>
</evidence>
<evidence type="ECO:0000259" key="7">
    <source>
        <dbReference type="PROSITE" id="PS52027"/>
    </source>
</evidence>
<keyword evidence="2" id="KW-0677">Repeat</keyword>
<evidence type="ECO:0000256" key="1">
    <source>
        <dbReference type="ARBA" id="ARBA00022723"/>
    </source>
</evidence>
<organism evidence="8 9">
    <name type="scientific">Synchytrium endobioticum</name>
    <dbReference type="NCBI Taxonomy" id="286115"/>
    <lineage>
        <taxon>Eukaryota</taxon>
        <taxon>Fungi</taxon>
        <taxon>Fungi incertae sedis</taxon>
        <taxon>Chytridiomycota</taxon>
        <taxon>Chytridiomycota incertae sedis</taxon>
        <taxon>Chytridiomycetes</taxon>
        <taxon>Synchytriales</taxon>
        <taxon>Synchytriaceae</taxon>
        <taxon>Synchytrium</taxon>
    </lineage>
</organism>
<sequence>MSLCVACGAQVPKRGLAMHVMRCAKSIGRSSHQIDELPRHDDSYQYDHQAQHRHHQCSEPAYRPPLPARHHSHQYEEARSLSADMHDHVRPAGTALPDALPYDESTERVACDLCNRKFAANRLEKHMDACRKVTNRNRKVFDMTAVRTEGTEAAKFYLAAKEKDESIKPRDETPIRKPPLRPPRDTGAIKAMKVAAKQAGEAKRSIDVAVDIELSECEFCGRKFSLDALERHTNVCREITKRQAGKKPDQSKPDALLKRTQFKAPLPAQKQHQVHTRGLQQGAGPAPAV</sequence>
<keyword evidence="1" id="KW-0479">Metal-binding</keyword>
<keyword evidence="4" id="KW-0862">Zinc</keyword>
<evidence type="ECO:0000256" key="3">
    <source>
        <dbReference type="ARBA" id="ARBA00022771"/>
    </source>
</evidence>
<feature type="compositionally biased region" description="Basic and acidic residues" evidence="6">
    <location>
        <begin position="241"/>
        <end position="257"/>
    </location>
</feature>
<name>A0A507D8N3_9FUNG</name>
<protein>
    <recommendedName>
        <fullName evidence="7">C2HC/C3H-type domain-containing protein</fullName>
    </recommendedName>
</protein>
<dbReference type="EMBL" id="QEAN01000111">
    <property type="protein sequence ID" value="TPX47715.1"/>
    <property type="molecule type" value="Genomic_DNA"/>
</dbReference>
<accession>A0A507D8N3</accession>
<dbReference type="InterPro" id="IPR026319">
    <property type="entry name" value="ZC2HC1A/B-like"/>
</dbReference>
<dbReference type="InterPro" id="IPR049899">
    <property type="entry name" value="Znf_C2HC_C3H"/>
</dbReference>
<dbReference type="Gene3D" id="3.30.160.60">
    <property type="entry name" value="Classic Zinc Finger"/>
    <property type="match status" value="1"/>
</dbReference>